<dbReference type="RefSeq" id="WP_152936739.1">
    <property type="nucleotide sequence ID" value="NZ_AZGO01000020.1"/>
</dbReference>
<organism evidence="1 2">
    <name type="scientific">Limosilactobacillus pontis DSM 8475</name>
    <dbReference type="NCBI Taxonomy" id="1423794"/>
    <lineage>
        <taxon>Bacteria</taxon>
        <taxon>Bacillati</taxon>
        <taxon>Bacillota</taxon>
        <taxon>Bacilli</taxon>
        <taxon>Lactobacillales</taxon>
        <taxon>Lactobacillaceae</taxon>
        <taxon>Limosilactobacillus</taxon>
    </lineage>
</organism>
<evidence type="ECO:0000313" key="2">
    <source>
        <dbReference type="Proteomes" id="UP000051085"/>
    </source>
</evidence>
<comment type="caution">
    <text evidence="1">The sequence shown here is derived from an EMBL/GenBank/DDBJ whole genome shotgun (WGS) entry which is preliminary data.</text>
</comment>
<dbReference type="GeneID" id="87978874"/>
<protein>
    <submittedName>
        <fullName evidence="1">Uncharacterized protein</fullName>
    </submittedName>
</protein>
<name>A0A922TL77_9LACO</name>
<dbReference type="AlphaFoldDB" id="A0A922TL77"/>
<dbReference type="Proteomes" id="UP000051085">
    <property type="component" value="Unassembled WGS sequence"/>
</dbReference>
<gene>
    <name evidence="1" type="ORF">FD34_GL001089</name>
</gene>
<accession>A0A922TL77</accession>
<evidence type="ECO:0000313" key="1">
    <source>
        <dbReference type="EMBL" id="KRM37686.1"/>
    </source>
</evidence>
<sequence length="103" mass="11555">MVAKYGQPQRATISFSNPYIPWHDNIIPGGKLGQQLTIMADGHCRVESFVFSRDQWRPITSAAPDELTIPAPQVAQLLKRLLEVEQGSLRPQAGQCLSDQRQR</sequence>
<reference evidence="1 2" key="1">
    <citation type="journal article" date="2015" name="Genome Announc.">
        <title>Expanding the biotechnology potential of lactobacilli through comparative genomics of 213 strains and associated genera.</title>
        <authorList>
            <person name="Sun Z."/>
            <person name="Harris H.M."/>
            <person name="McCann A."/>
            <person name="Guo C."/>
            <person name="Argimon S."/>
            <person name="Zhang W."/>
            <person name="Yang X."/>
            <person name="Jeffery I.B."/>
            <person name="Cooney J.C."/>
            <person name="Kagawa T.F."/>
            <person name="Liu W."/>
            <person name="Song Y."/>
            <person name="Salvetti E."/>
            <person name="Wrobel A."/>
            <person name="Rasinkangas P."/>
            <person name="Parkhill J."/>
            <person name="Rea M.C."/>
            <person name="O'Sullivan O."/>
            <person name="Ritari J."/>
            <person name="Douillard F.P."/>
            <person name="Paul Ross R."/>
            <person name="Yang R."/>
            <person name="Briner A.E."/>
            <person name="Felis G.E."/>
            <person name="de Vos W.M."/>
            <person name="Barrangou R."/>
            <person name="Klaenhammer T.R."/>
            <person name="Caufield P.W."/>
            <person name="Cui Y."/>
            <person name="Zhang H."/>
            <person name="O'Toole P.W."/>
        </authorList>
    </citation>
    <scope>NUCLEOTIDE SEQUENCE [LARGE SCALE GENOMIC DNA]</scope>
    <source>
        <strain evidence="1 2">DSM 8475</strain>
    </source>
</reference>
<proteinExistence type="predicted"/>
<dbReference type="EMBL" id="AZGO01000020">
    <property type="protein sequence ID" value="KRM37686.1"/>
    <property type="molecule type" value="Genomic_DNA"/>
</dbReference>